<evidence type="ECO:0000313" key="1">
    <source>
        <dbReference type="EMBL" id="PIA98942.1"/>
    </source>
</evidence>
<name>A0A2G5I368_CERBT</name>
<dbReference type="Proteomes" id="UP001302367">
    <property type="component" value="Chromosome 3"/>
</dbReference>
<evidence type="ECO:0000313" key="4">
    <source>
        <dbReference type="Proteomes" id="UP001302367"/>
    </source>
</evidence>
<gene>
    <name evidence="1" type="ORF">CB0940_02467</name>
    <name evidence="2" type="ORF">RHO25_004221</name>
</gene>
<dbReference type="Proteomes" id="UP000230605">
    <property type="component" value="Chromosome 3"/>
</dbReference>
<accession>A0A2G5I368</accession>
<protein>
    <submittedName>
        <fullName evidence="1">Uncharacterized protein</fullName>
    </submittedName>
</protein>
<sequence length="148" mass="17480">MVLEDERPAYEWLTKEPPTGRWSPEPRPVSLPPLFRVCRQLREEFAAKYWKELLVYPVMDLSVAAKCMAQMDPKHKKLIRRVNYDGHFDSRKLAKERAEHLELRFGLRRGVVWALYQDRGGNGRCSRGFILRVNSLGREEVLHLSERF</sequence>
<dbReference type="OrthoDB" id="72726at2759"/>
<dbReference type="AlphaFoldDB" id="A0A2G5I368"/>
<organism evidence="1 3">
    <name type="scientific">Cercospora beticola</name>
    <name type="common">Sugarbeet leaf spot fungus</name>
    <dbReference type="NCBI Taxonomy" id="122368"/>
    <lineage>
        <taxon>Eukaryota</taxon>
        <taxon>Fungi</taxon>
        <taxon>Dikarya</taxon>
        <taxon>Ascomycota</taxon>
        <taxon>Pezizomycotina</taxon>
        <taxon>Dothideomycetes</taxon>
        <taxon>Dothideomycetidae</taxon>
        <taxon>Mycosphaerellales</taxon>
        <taxon>Mycosphaerellaceae</taxon>
        <taxon>Cercospora</taxon>
    </lineage>
</organism>
<reference evidence="1 3" key="1">
    <citation type="submission" date="2015-10" db="EMBL/GenBank/DDBJ databases">
        <title>The cercosporin biosynthetic gene cluster was horizontally transferred to several fungal lineages and shown to be expanded in Cercospora beticola based on microsynteny with recipient genomes.</title>
        <authorList>
            <person name="De Jonge R."/>
            <person name="Ebert M.K."/>
            <person name="Suttle J.C."/>
            <person name="Jurick Ii W.M."/>
            <person name="Secor G.A."/>
            <person name="Thomma B.P."/>
            <person name="Van De Peer Y."/>
            <person name="Bolton M.D."/>
        </authorList>
    </citation>
    <scope>NUCLEOTIDE SEQUENCE [LARGE SCALE GENOMIC DNA]</scope>
    <source>
        <strain evidence="1 3">09-40</strain>
    </source>
</reference>
<dbReference type="EMBL" id="CP134186">
    <property type="protein sequence ID" value="WPA99603.1"/>
    <property type="molecule type" value="Genomic_DNA"/>
</dbReference>
<evidence type="ECO:0000313" key="3">
    <source>
        <dbReference type="Proteomes" id="UP000230605"/>
    </source>
</evidence>
<proteinExistence type="predicted"/>
<reference evidence="2 4" key="2">
    <citation type="submission" date="2023-09" db="EMBL/GenBank/DDBJ databases">
        <title>Complete-Gapless Cercospora beticola genome.</title>
        <authorList>
            <person name="Wyatt N.A."/>
            <person name="Spanner R.E."/>
            <person name="Bolton M.D."/>
        </authorList>
    </citation>
    <scope>NUCLEOTIDE SEQUENCE [LARGE SCALE GENOMIC DNA]</scope>
    <source>
        <strain evidence="2">Cb09-40</strain>
    </source>
</reference>
<keyword evidence="4" id="KW-1185">Reference proteome</keyword>
<evidence type="ECO:0000313" key="2">
    <source>
        <dbReference type="EMBL" id="WPA99603.1"/>
    </source>
</evidence>
<dbReference type="EMBL" id="LKMD01000101">
    <property type="protein sequence ID" value="PIA98942.1"/>
    <property type="molecule type" value="Genomic_DNA"/>
</dbReference>